<sequence length="113" mass="13317">MPPRIARPRRKIDYMGIIFAEGIVYENQMSSYYKLFKRNVLATRCPDKATLRDLGLINNVNWMFSNLGGSRTTNTVYFRMFNRDYTFSQDHMANIFSFPHGDEYTCQGPLERK</sequence>
<dbReference type="Gramene" id="Psat05G0500500-T1">
    <property type="protein sequence ID" value="KAI5409406.1"/>
    <property type="gene ID" value="KIW84_055005"/>
</dbReference>
<reference evidence="1 2" key="1">
    <citation type="journal article" date="2022" name="Nat. Genet.">
        <title>Improved pea reference genome and pan-genome highlight genomic features and evolutionary characteristics.</title>
        <authorList>
            <person name="Yang T."/>
            <person name="Liu R."/>
            <person name="Luo Y."/>
            <person name="Hu S."/>
            <person name="Wang D."/>
            <person name="Wang C."/>
            <person name="Pandey M.K."/>
            <person name="Ge S."/>
            <person name="Xu Q."/>
            <person name="Li N."/>
            <person name="Li G."/>
            <person name="Huang Y."/>
            <person name="Saxena R.K."/>
            <person name="Ji Y."/>
            <person name="Li M."/>
            <person name="Yan X."/>
            <person name="He Y."/>
            <person name="Liu Y."/>
            <person name="Wang X."/>
            <person name="Xiang C."/>
            <person name="Varshney R.K."/>
            <person name="Ding H."/>
            <person name="Gao S."/>
            <person name="Zong X."/>
        </authorList>
    </citation>
    <scope>NUCLEOTIDE SEQUENCE [LARGE SCALE GENOMIC DNA]</scope>
    <source>
        <strain evidence="1 2">cv. Zhongwan 6</strain>
    </source>
</reference>
<accession>A0A9D4WVS4</accession>
<organism evidence="1 2">
    <name type="scientific">Pisum sativum</name>
    <name type="common">Garden pea</name>
    <name type="synonym">Lathyrus oleraceus</name>
    <dbReference type="NCBI Taxonomy" id="3888"/>
    <lineage>
        <taxon>Eukaryota</taxon>
        <taxon>Viridiplantae</taxon>
        <taxon>Streptophyta</taxon>
        <taxon>Embryophyta</taxon>
        <taxon>Tracheophyta</taxon>
        <taxon>Spermatophyta</taxon>
        <taxon>Magnoliopsida</taxon>
        <taxon>eudicotyledons</taxon>
        <taxon>Gunneridae</taxon>
        <taxon>Pentapetalae</taxon>
        <taxon>rosids</taxon>
        <taxon>fabids</taxon>
        <taxon>Fabales</taxon>
        <taxon>Fabaceae</taxon>
        <taxon>Papilionoideae</taxon>
        <taxon>50 kb inversion clade</taxon>
        <taxon>NPAAA clade</taxon>
        <taxon>Hologalegina</taxon>
        <taxon>IRL clade</taxon>
        <taxon>Fabeae</taxon>
        <taxon>Lathyrus</taxon>
    </lineage>
</organism>
<evidence type="ECO:0000313" key="2">
    <source>
        <dbReference type="Proteomes" id="UP001058974"/>
    </source>
</evidence>
<proteinExistence type="predicted"/>
<name>A0A9D4WVS4_PEA</name>
<comment type="caution">
    <text evidence="1">The sequence shown here is derived from an EMBL/GenBank/DDBJ whole genome shotgun (WGS) entry which is preliminary data.</text>
</comment>
<protein>
    <submittedName>
        <fullName evidence="1">Uncharacterized protein</fullName>
    </submittedName>
</protein>
<evidence type="ECO:0000313" key="1">
    <source>
        <dbReference type="EMBL" id="KAI5409406.1"/>
    </source>
</evidence>
<dbReference type="Proteomes" id="UP001058974">
    <property type="component" value="Chromosome 5"/>
</dbReference>
<dbReference type="EMBL" id="JAMSHJ010000005">
    <property type="protein sequence ID" value="KAI5409406.1"/>
    <property type="molecule type" value="Genomic_DNA"/>
</dbReference>
<dbReference type="AlphaFoldDB" id="A0A9D4WVS4"/>
<keyword evidence="2" id="KW-1185">Reference proteome</keyword>
<gene>
    <name evidence="1" type="ORF">KIW84_055005</name>
</gene>